<organism evidence="1 2">
    <name type="scientific">Nicotiana attenuata</name>
    <name type="common">Coyote tobacco</name>
    <dbReference type="NCBI Taxonomy" id="49451"/>
    <lineage>
        <taxon>Eukaryota</taxon>
        <taxon>Viridiplantae</taxon>
        <taxon>Streptophyta</taxon>
        <taxon>Embryophyta</taxon>
        <taxon>Tracheophyta</taxon>
        <taxon>Spermatophyta</taxon>
        <taxon>Magnoliopsida</taxon>
        <taxon>eudicotyledons</taxon>
        <taxon>Gunneridae</taxon>
        <taxon>Pentapetalae</taxon>
        <taxon>asterids</taxon>
        <taxon>lamiids</taxon>
        <taxon>Solanales</taxon>
        <taxon>Solanaceae</taxon>
        <taxon>Nicotianoideae</taxon>
        <taxon>Nicotianeae</taxon>
        <taxon>Nicotiana</taxon>
    </lineage>
</organism>
<evidence type="ECO:0000313" key="1">
    <source>
        <dbReference type="EMBL" id="OIT06428.1"/>
    </source>
</evidence>
<keyword evidence="2" id="KW-1185">Reference proteome</keyword>
<dbReference type="Proteomes" id="UP000187609">
    <property type="component" value="Unassembled WGS sequence"/>
</dbReference>
<gene>
    <name evidence="1" type="ORF">A4A49_61467</name>
</gene>
<feature type="non-terminal residue" evidence="1">
    <location>
        <position position="1"/>
    </location>
</feature>
<evidence type="ECO:0000313" key="2">
    <source>
        <dbReference type="Proteomes" id="UP000187609"/>
    </source>
</evidence>
<reference evidence="1" key="1">
    <citation type="submission" date="2016-11" db="EMBL/GenBank/DDBJ databases">
        <title>The genome of Nicotiana attenuata.</title>
        <authorList>
            <person name="Xu S."/>
            <person name="Brockmoeller T."/>
            <person name="Gaquerel E."/>
            <person name="Navarro A."/>
            <person name="Kuhl H."/>
            <person name="Gase K."/>
            <person name="Ling Z."/>
            <person name="Zhou W."/>
            <person name="Kreitzer C."/>
            <person name="Stanke M."/>
            <person name="Tang H."/>
            <person name="Lyons E."/>
            <person name="Pandey P."/>
            <person name="Pandey S.P."/>
            <person name="Timmermann B."/>
            <person name="Baldwin I.T."/>
        </authorList>
    </citation>
    <scope>NUCLEOTIDE SEQUENCE [LARGE SCALE GENOMIC DNA]</scope>
    <source>
        <strain evidence="1">UT</strain>
    </source>
</reference>
<dbReference type="AlphaFoldDB" id="A0A1J6IQ93"/>
<sequence>LCETQYLTQKLMRILDLTNGSTNMKLKLQISNKMSYQSEKENGISHGYKNSERGQRSEQMNFASAVKEHVASDEGIFGCNNITVMSV</sequence>
<accession>A0A1J6IQ93</accession>
<protein>
    <submittedName>
        <fullName evidence="1">Uncharacterized protein</fullName>
    </submittedName>
</protein>
<name>A0A1J6IQ93_NICAT</name>
<proteinExistence type="predicted"/>
<comment type="caution">
    <text evidence="1">The sequence shown here is derived from an EMBL/GenBank/DDBJ whole genome shotgun (WGS) entry which is preliminary data.</text>
</comment>
<feature type="non-terminal residue" evidence="1">
    <location>
        <position position="87"/>
    </location>
</feature>
<dbReference type="EMBL" id="MJEQ01037184">
    <property type="protein sequence ID" value="OIT06428.1"/>
    <property type="molecule type" value="Genomic_DNA"/>
</dbReference>